<reference evidence="1" key="1">
    <citation type="journal article" date="2020" name="Nature">
        <title>Giant virus diversity and host interactions through global metagenomics.</title>
        <authorList>
            <person name="Schulz F."/>
            <person name="Roux S."/>
            <person name="Paez-Espino D."/>
            <person name="Jungbluth S."/>
            <person name="Walsh D.A."/>
            <person name="Denef V.J."/>
            <person name="McMahon K.D."/>
            <person name="Konstantinidis K.T."/>
            <person name="Eloe-Fadrosh E.A."/>
            <person name="Kyrpides N.C."/>
            <person name="Woyke T."/>
        </authorList>
    </citation>
    <scope>NUCLEOTIDE SEQUENCE</scope>
    <source>
        <strain evidence="1">GVMAG-M-3300023184-135</strain>
    </source>
</reference>
<proteinExistence type="predicted"/>
<sequence length="264" mass="30653">MSSLMEGGAQQHVSRIIATLHAVLDFSADRVAEELEQVPQAEMDAVLAAVARHVVQYQSMRDSMSEMDRPGASWDSIVEREQDAVDLPYVRMTQSEFEAEKQRAKRDRRFRDWHGWRAWVERVDGKRRSAARASLPPRQRSLLEMLQSDRLEMLNYGHALFVTAEARDKALLDIEAEIRRIGGRVERTDEQREAITNIEARLRQARAVKSCRCFIAAEMIRKFVVRNNTKSECEYCFDAFKRKRGDEVYCSRTCEKFAIRGKYD</sequence>
<organism evidence="1">
    <name type="scientific">viral metagenome</name>
    <dbReference type="NCBI Taxonomy" id="1070528"/>
    <lineage>
        <taxon>unclassified sequences</taxon>
        <taxon>metagenomes</taxon>
        <taxon>organismal metagenomes</taxon>
    </lineage>
</organism>
<protein>
    <submittedName>
        <fullName evidence="1">Uncharacterized protein</fullName>
    </submittedName>
</protein>
<evidence type="ECO:0000313" key="1">
    <source>
        <dbReference type="EMBL" id="QHT81134.1"/>
    </source>
</evidence>
<name>A0A6C0HL52_9ZZZZ</name>
<accession>A0A6C0HL52</accession>
<dbReference type="EMBL" id="MN739978">
    <property type="protein sequence ID" value="QHT81134.1"/>
    <property type="molecule type" value="Genomic_DNA"/>
</dbReference>
<dbReference type="AlphaFoldDB" id="A0A6C0HL52"/>